<reference evidence="2 3" key="1">
    <citation type="journal article" date="2014" name="Agronomy (Basel)">
        <title>A Draft Genome Sequence for Ensete ventricosum, the Drought-Tolerant Tree Against Hunger.</title>
        <authorList>
            <person name="Harrison J."/>
            <person name="Moore K.A."/>
            <person name="Paszkiewicz K."/>
            <person name="Jones T."/>
            <person name="Grant M."/>
            <person name="Ambacheew D."/>
            <person name="Muzemil S."/>
            <person name="Studholme D.J."/>
        </authorList>
    </citation>
    <scope>NUCLEOTIDE SEQUENCE [LARGE SCALE GENOMIC DNA]</scope>
</reference>
<name>A0A426XJZ8_ENSVE</name>
<gene>
    <name evidence="2" type="ORF">B296_00014292</name>
</gene>
<dbReference type="AlphaFoldDB" id="A0A426XJZ8"/>
<evidence type="ECO:0000256" key="1">
    <source>
        <dbReference type="SAM" id="MobiDB-lite"/>
    </source>
</evidence>
<dbReference type="EMBL" id="AMZH03019904">
    <property type="protein sequence ID" value="RRT39777.1"/>
    <property type="molecule type" value="Genomic_DNA"/>
</dbReference>
<dbReference type="Proteomes" id="UP000287651">
    <property type="component" value="Unassembled WGS sequence"/>
</dbReference>
<proteinExistence type="predicted"/>
<evidence type="ECO:0000313" key="3">
    <source>
        <dbReference type="Proteomes" id="UP000287651"/>
    </source>
</evidence>
<feature type="region of interest" description="Disordered" evidence="1">
    <location>
        <begin position="80"/>
        <end position="118"/>
    </location>
</feature>
<protein>
    <submittedName>
        <fullName evidence="2">Uncharacterized protein</fullName>
    </submittedName>
</protein>
<comment type="caution">
    <text evidence="2">The sequence shown here is derived from an EMBL/GenBank/DDBJ whole genome shotgun (WGS) entry which is preliminary data.</text>
</comment>
<evidence type="ECO:0000313" key="2">
    <source>
        <dbReference type="EMBL" id="RRT39777.1"/>
    </source>
</evidence>
<feature type="compositionally biased region" description="Basic and acidic residues" evidence="1">
    <location>
        <begin position="104"/>
        <end position="118"/>
    </location>
</feature>
<sequence length="118" mass="12930">MVPQRWVFRVYALKLASDESLSRQDMRLSTTEGVVRLQPSNIAFSTTKRMGEVKYPISLTYLAEELCISSANLVEAALASGRSRGDGAAVEVSTADEGGEEDHAEGVRLLQERRKGRG</sequence>
<organism evidence="2 3">
    <name type="scientific">Ensete ventricosum</name>
    <name type="common">Abyssinian banana</name>
    <name type="synonym">Musa ensete</name>
    <dbReference type="NCBI Taxonomy" id="4639"/>
    <lineage>
        <taxon>Eukaryota</taxon>
        <taxon>Viridiplantae</taxon>
        <taxon>Streptophyta</taxon>
        <taxon>Embryophyta</taxon>
        <taxon>Tracheophyta</taxon>
        <taxon>Spermatophyta</taxon>
        <taxon>Magnoliopsida</taxon>
        <taxon>Liliopsida</taxon>
        <taxon>Zingiberales</taxon>
        <taxon>Musaceae</taxon>
        <taxon>Ensete</taxon>
    </lineage>
</organism>
<accession>A0A426XJZ8</accession>